<reference evidence="2" key="1">
    <citation type="submission" date="2021-07" db="EMBL/GenBank/DDBJ databases">
        <authorList>
            <person name="Catto M.A."/>
            <person name="Jacobson A."/>
            <person name="Kennedy G."/>
            <person name="Labadie P."/>
            <person name="Hunt B.G."/>
            <person name="Srinivasan R."/>
        </authorList>
    </citation>
    <scope>NUCLEOTIDE SEQUENCE</scope>
    <source>
        <strain evidence="2">PL_HMW_Pooled</strain>
        <tissue evidence="2">Head</tissue>
    </source>
</reference>
<name>A0AAE1LP82_9NEOP</name>
<protein>
    <submittedName>
        <fullName evidence="2">Digeranylgeranylglyceryl phosphate synthase</fullName>
    </submittedName>
</protein>
<dbReference type="EMBL" id="JAHWGI010001270">
    <property type="protein sequence ID" value="KAK3926690.1"/>
    <property type="molecule type" value="Genomic_DNA"/>
</dbReference>
<dbReference type="AlphaFoldDB" id="A0AAE1LP82"/>
<dbReference type="InterPro" id="IPR036728">
    <property type="entry name" value="PBP_GOBP_sf"/>
</dbReference>
<dbReference type="GO" id="GO:0005549">
    <property type="term" value="F:odorant binding"/>
    <property type="evidence" value="ECO:0007669"/>
    <property type="project" value="InterPro"/>
</dbReference>
<feature type="signal peptide" evidence="1">
    <location>
        <begin position="1"/>
        <end position="31"/>
    </location>
</feature>
<proteinExistence type="predicted"/>
<dbReference type="SUPFAM" id="SSF47565">
    <property type="entry name" value="Insect pheromone/odorant-binding proteins"/>
    <property type="match status" value="1"/>
</dbReference>
<accession>A0AAE1LP82</accession>
<comment type="caution">
    <text evidence="2">The sequence shown here is derived from an EMBL/GenBank/DDBJ whole genome shotgun (WGS) entry which is preliminary data.</text>
</comment>
<keyword evidence="1" id="KW-0732">Signal</keyword>
<gene>
    <name evidence="2" type="ORF">KUF71_015026</name>
</gene>
<organism evidence="2 3">
    <name type="scientific">Frankliniella fusca</name>
    <dbReference type="NCBI Taxonomy" id="407009"/>
    <lineage>
        <taxon>Eukaryota</taxon>
        <taxon>Metazoa</taxon>
        <taxon>Ecdysozoa</taxon>
        <taxon>Arthropoda</taxon>
        <taxon>Hexapoda</taxon>
        <taxon>Insecta</taxon>
        <taxon>Pterygota</taxon>
        <taxon>Neoptera</taxon>
        <taxon>Paraneoptera</taxon>
        <taxon>Thysanoptera</taxon>
        <taxon>Terebrantia</taxon>
        <taxon>Thripoidea</taxon>
        <taxon>Thripidae</taxon>
        <taxon>Frankliniella</taxon>
    </lineage>
</organism>
<evidence type="ECO:0000256" key="1">
    <source>
        <dbReference type="SAM" id="SignalP"/>
    </source>
</evidence>
<feature type="chain" id="PRO_5042214770" evidence="1">
    <location>
        <begin position="32"/>
        <end position="142"/>
    </location>
</feature>
<evidence type="ECO:0000313" key="2">
    <source>
        <dbReference type="EMBL" id="KAK3926690.1"/>
    </source>
</evidence>
<evidence type="ECO:0000313" key="3">
    <source>
        <dbReference type="Proteomes" id="UP001219518"/>
    </source>
</evidence>
<dbReference type="Proteomes" id="UP001219518">
    <property type="component" value="Unassembled WGS sequence"/>
</dbReference>
<keyword evidence="3" id="KW-1185">Reference proteome</keyword>
<sequence length="142" mass="16127">MRTLSALSASALPVALLVLIVVAQDNQGSAGEDVYDIMTSCAVSVARMNFEDRTPPSAAKREKMIWICVFREYHVFDENTQLSRENFGIFLERKFQLNETFIEILKTQCSDEVAVKSESDIEEKTETLMKCMLNYMTPSRAE</sequence>
<reference evidence="2" key="2">
    <citation type="journal article" date="2023" name="BMC Genomics">
        <title>Pest status, molecular evolution, and epigenetic factors derived from the genome assembly of Frankliniella fusca, a thysanopteran phytovirus vector.</title>
        <authorList>
            <person name="Catto M.A."/>
            <person name="Labadie P.E."/>
            <person name="Jacobson A.L."/>
            <person name="Kennedy G.G."/>
            <person name="Srinivasan R."/>
            <person name="Hunt B.G."/>
        </authorList>
    </citation>
    <scope>NUCLEOTIDE SEQUENCE</scope>
    <source>
        <strain evidence="2">PL_HMW_Pooled</strain>
    </source>
</reference>
<dbReference type="Gene3D" id="1.10.238.20">
    <property type="entry name" value="Pheromone/general odorant binding protein domain"/>
    <property type="match status" value="1"/>
</dbReference>